<evidence type="ECO:0000313" key="2">
    <source>
        <dbReference type="EnsemblProtists" id="EKX37571"/>
    </source>
</evidence>
<dbReference type="Proteomes" id="UP000011087">
    <property type="component" value="Unassembled WGS sequence"/>
</dbReference>
<dbReference type="KEGG" id="gtt:GUITHDRAFT_144856"/>
<name>L1IMS7_GUITC</name>
<dbReference type="AlphaFoldDB" id="L1IMS7"/>
<dbReference type="PaxDb" id="55529-EKX37571"/>
<reference evidence="2" key="3">
    <citation type="submission" date="2016-03" db="UniProtKB">
        <authorList>
            <consortium name="EnsemblProtists"/>
        </authorList>
    </citation>
    <scope>IDENTIFICATION</scope>
</reference>
<sequence length="165" mass="16727">MAELPDGVKLRGLRSCAAPDSPATARLCLASDASLDAEAEAGLTGLPWWLDDPSDASPGDSTGTAGSVLVLRSVSASWRAFLRAVSDMPCARPVRLLAVTGGCGEGKRDGGMDALDGGEVEADSAGVGRLVEGGAVAGADEVEGLHGSRRVLNEDGRNRRRIGGG</sequence>
<reference evidence="3" key="2">
    <citation type="submission" date="2012-11" db="EMBL/GenBank/DDBJ databases">
        <authorList>
            <person name="Kuo A."/>
            <person name="Curtis B.A."/>
            <person name="Tanifuji G."/>
            <person name="Burki F."/>
            <person name="Gruber A."/>
            <person name="Irimia M."/>
            <person name="Maruyama S."/>
            <person name="Arias M.C."/>
            <person name="Ball S.G."/>
            <person name="Gile G.H."/>
            <person name="Hirakawa Y."/>
            <person name="Hopkins J.F."/>
            <person name="Rensing S.A."/>
            <person name="Schmutz J."/>
            <person name="Symeonidi A."/>
            <person name="Elias M."/>
            <person name="Eveleigh R.J."/>
            <person name="Herman E.K."/>
            <person name="Klute M.J."/>
            <person name="Nakayama T."/>
            <person name="Obornik M."/>
            <person name="Reyes-Prieto A."/>
            <person name="Armbrust E.V."/>
            <person name="Aves S.J."/>
            <person name="Beiko R.G."/>
            <person name="Coutinho P."/>
            <person name="Dacks J.B."/>
            <person name="Durnford D.G."/>
            <person name="Fast N.M."/>
            <person name="Green B.R."/>
            <person name="Grisdale C."/>
            <person name="Hempe F."/>
            <person name="Henrissat B."/>
            <person name="Hoppner M.P."/>
            <person name="Ishida K.-I."/>
            <person name="Kim E."/>
            <person name="Koreny L."/>
            <person name="Kroth P.G."/>
            <person name="Liu Y."/>
            <person name="Malik S.-B."/>
            <person name="Maier U.G."/>
            <person name="McRose D."/>
            <person name="Mock T."/>
            <person name="Neilson J.A."/>
            <person name="Onodera N.T."/>
            <person name="Poole A.M."/>
            <person name="Pritham E.J."/>
            <person name="Richards T.A."/>
            <person name="Rocap G."/>
            <person name="Roy S.W."/>
            <person name="Sarai C."/>
            <person name="Schaack S."/>
            <person name="Shirato S."/>
            <person name="Slamovits C.H."/>
            <person name="Spencer D.F."/>
            <person name="Suzuki S."/>
            <person name="Worden A.Z."/>
            <person name="Zauner S."/>
            <person name="Barry K."/>
            <person name="Bell C."/>
            <person name="Bharti A.K."/>
            <person name="Crow J.A."/>
            <person name="Grimwood J."/>
            <person name="Kramer R."/>
            <person name="Lindquist E."/>
            <person name="Lucas S."/>
            <person name="Salamov A."/>
            <person name="McFadden G.I."/>
            <person name="Lane C.E."/>
            <person name="Keeling P.J."/>
            <person name="Gray M.W."/>
            <person name="Grigoriev I.V."/>
            <person name="Archibald J.M."/>
        </authorList>
    </citation>
    <scope>NUCLEOTIDE SEQUENCE</scope>
    <source>
        <strain evidence="3">CCMP2712</strain>
    </source>
</reference>
<reference evidence="1 3" key="1">
    <citation type="journal article" date="2012" name="Nature">
        <title>Algal genomes reveal evolutionary mosaicism and the fate of nucleomorphs.</title>
        <authorList>
            <consortium name="DOE Joint Genome Institute"/>
            <person name="Curtis B.A."/>
            <person name="Tanifuji G."/>
            <person name="Burki F."/>
            <person name="Gruber A."/>
            <person name="Irimia M."/>
            <person name="Maruyama S."/>
            <person name="Arias M.C."/>
            <person name="Ball S.G."/>
            <person name="Gile G.H."/>
            <person name="Hirakawa Y."/>
            <person name="Hopkins J.F."/>
            <person name="Kuo A."/>
            <person name="Rensing S.A."/>
            <person name="Schmutz J."/>
            <person name="Symeonidi A."/>
            <person name="Elias M."/>
            <person name="Eveleigh R.J."/>
            <person name="Herman E.K."/>
            <person name="Klute M.J."/>
            <person name="Nakayama T."/>
            <person name="Obornik M."/>
            <person name="Reyes-Prieto A."/>
            <person name="Armbrust E.V."/>
            <person name="Aves S.J."/>
            <person name="Beiko R.G."/>
            <person name="Coutinho P."/>
            <person name="Dacks J.B."/>
            <person name="Durnford D.G."/>
            <person name="Fast N.M."/>
            <person name="Green B.R."/>
            <person name="Grisdale C.J."/>
            <person name="Hempel F."/>
            <person name="Henrissat B."/>
            <person name="Hoppner M.P."/>
            <person name="Ishida K."/>
            <person name="Kim E."/>
            <person name="Koreny L."/>
            <person name="Kroth P.G."/>
            <person name="Liu Y."/>
            <person name="Malik S.B."/>
            <person name="Maier U.G."/>
            <person name="McRose D."/>
            <person name="Mock T."/>
            <person name="Neilson J.A."/>
            <person name="Onodera N.T."/>
            <person name="Poole A.M."/>
            <person name="Pritham E.J."/>
            <person name="Richards T.A."/>
            <person name="Rocap G."/>
            <person name="Roy S.W."/>
            <person name="Sarai C."/>
            <person name="Schaack S."/>
            <person name="Shirato S."/>
            <person name="Slamovits C.H."/>
            <person name="Spencer D.F."/>
            <person name="Suzuki S."/>
            <person name="Worden A.Z."/>
            <person name="Zauner S."/>
            <person name="Barry K."/>
            <person name="Bell C."/>
            <person name="Bharti A.K."/>
            <person name="Crow J.A."/>
            <person name="Grimwood J."/>
            <person name="Kramer R."/>
            <person name="Lindquist E."/>
            <person name="Lucas S."/>
            <person name="Salamov A."/>
            <person name="McFadden G.I."/>
            <person name="Lane C.E."/>
            <person name="Keeling P.J."/>
            <person name="Gray M.W."/>
            <person name="Grigoriev I.V."/>
            <person name="Archibald J.M."/>
        </authorList>
    </citation>
    <scope>NUCLEOTIDE SEQUENCE</scope>
    <source>
        <strain evidence="1 3">CCMP2712</strain>
    </source>
</reference>
<dbReference type="GeneID" id="17294310"/>
<organism evidence="1">
    <name type="scientific">Guillardia theta (strain CCMP2712)</name>
    <name type="common">Cryptophyte</name>
    <dbReference type="NCBI Taxonomy" id="905079"/>
    <lineage>
        <taxon>Eukaryota</taxon>
        <taxon>Cryptophyceae</taxon>
        <taxon>Pyrenomonadales</taxon>
        <taxon>Geminigeraceae</taxon>
        <taxon>Guillardia</taxon>
    </lineage>
</organism>
<keyword evidence="3" id="KW-1185">Reference proteome</keyword>
<gene>
    <name evidence="1" type="ORF">GUITHDRAFT_144856</name>
</gene>
<dbReference type="RefSeq" id="XP_005824551.1">
    <property type="nucleotide sequence ID" value="XM_005824494.1"/>
</dbReference>
<accession>L1IMS7</accession>
<evidence type="ECO:0000313" key="3">
    <source>
        <dbReference type="Proteomes" id="UP000011087"/>
    </source>
</evidence>
<dbReference type="EMBL" id="JH993057">
    <property type="protein sequence ID" value="EKX37571.1"/>
    <property type="molecule type" value="Genomic_DNA"/>
</dbReference>
<protein>
    <submittedName>
        <fullName evidence="1 2">Uncharacterized protein</fullName>
    </submittedName>
</protein>
<dbReference type="EnsemblProtists" id="EKX37571">
    <property type="protein sequence ID" value="EKX37571"/>
    <property type="gene ID" value="GUITHDRAFT_144856"/>
</dbReference>
<proteinExistence type="predicted"/>
<dbReference type="HOGENOM" id="CLU_1613938_0_0_1"/>
<evidence type="ECO:0000313" key="1">
    <source>
        <dbReference type="EMBL" id="EKX37571.1"/>
    </source>
</evidence>